<dbReference type="GO" id="GO:0051301">
    <property type="term" value="P:cell division"/>
    <property type="evidence" value="ECO:0007669"/>
    <property type="project" value="InterPro"/>
</dbReference>
<dbReference type="PANTHER" id="PTHR32432">
    <property type="entry name" value="CELL DIVISION PROTEIN FTSA-RELATED"/>
    <property type="match status" value="1"/>
</dbReference>
<feature type="domain" description="SHS2" evidence="2">
    <location>
        <begin position="5"/>
        <end position="204"/>
    </location>
</feature>
<dbReference type="Gene3D" id="3.30.420.40">
    <property type="match status" value="2"/>
</dbReference>
<name>A0A9J6RD60_9BACI</name>
<organism evidence="3 4">
    <name type="scientific">Natronobacillus azotifigens</name>
    <dbReference type="NCBI Taxonomy" id="472978"/>
    <lineage>
        <taxon>Bacteria</taxon>
        <taxon>Bacillati</taxon>
        <taxon>Bacillota</taxon>
        <taxon>Bacilli</taxon>
        <taxon>Bacillales</taxon>
        <taxon>Bacillaceae</taxon>
        <taxon>Natronobacillus</taxon>
    </lineage>
</organism>
<comment type="caution">
    <text evidence="3">The sequence shown here is derived from an EMBL/GenBank/DDBJ whole genome shotgun (WGS) entry which is preliminary data.</text>
</comment>
<accession>A0A9J6RD60</accession>
<keyword evidence="1" id="KW-0694">RNA-binding</keyword>
<evidence type="ECO:0000259" key="2">
    <source>
        <dbReference type="SMART" id="SM00842"/>
    </source>
</evidence>
<gene>
    <name evidence="3" type="primary">pilM</name>
    <name evidence="3" type="ORF">OWO01_08425</name>
</gene>
<dbReference type="InterPro" id="IPR003494">
    <property type="entry name" value="SHS2_FtsA"/>
</dbReference>
<dbReference type="EMBL" id="JAPRAT010000014">
    <property type="protein sequence ID" value="MCZ0703236.1"/>
    <property type="molecule type" value="Genomic_DNA"/>
</dbReference>
<evidence type="ECO:0000313" key="3">
    <source>
        <dbReference type="EMBL" id="MCZ0703236.1"/>
    </source>
</evidence>
<dbReference type="PROSITE" id="PS50889">
    <property type="entry name" value="S4"/>
    <property type="match status" value="1"/>
</dbReference>
<evidence type="ECO:0000256" key="1">
    <source>
        <dbReference type="PROSITE-ProRule" id="PRU00182"/>
    </source>
</evidence>
<dbReference type="InterPro" id="IPR043129">
    <property type="entry name" value="ATPase_NBD"/>
</dbReference>
<dbReference type="Proteomes" id="UP001084197">
    <property type="component" value="Unassembled WGS sequence"/>
</dbReference>
<reference evidence="3" key="1">
    <citation type="submission" date="2022-11" db="EMBL/GenBank/DDBJ databases">
        <title>WGS of Natronobacillus azotifigens 24KS-1, an anaerobic diazotrophic haloalkaliphile from soda-rich habitats.</title>
        <authorList>
            <person name="Sorokin D.Y."/>
            <person name="Merkel A.Y."/>
        </authorList>
    </citation>
    <scope>NUCLEOTIDE SEQUENCE</scope>
    <source>
        <strain evidence="3">24KS-1</strain>
    </source>
</reference>
<dbReference type="GO" id="GO:0003723">
    <property type="term" value="F:RNA binding"/>
    <property type="evidence" value="ECO:0007669"/>
    <property type="project" value="UniProtKB-KW"/>
</dbReference>
<dbReference type="SMART" id="SM00842">
    <property type="entry name" value="FtsA"/>
    <property type="match status" value="1"/>
</dbReference>
<dbReference type="SUPFAM" id="SSF53067">
    <property type="entry name" value="Actin-like ATPase domain"/>
    <property type="match status" value="2"/>
</dbReference>
<dbReference type="Pfam" id="PF14450">
    <property type="entry name" value="FtsA"/>
    <property type="match status" value="1"/>
</dbReference>
<proteinExistence type="predicted"/>
<keyword evidence="4" id="KW-1185">Reference proteome</keyword>
<dbReference type="PANTHER" id="PTHR32432:SF3">
    <property type="entry name" value="ETHANOLAMINE UTILIZATION PROTEIN EUTJ"/>
    <property type="match status" value="1"/>
</dbReference>
<dbReference type="CDD" id="cd24004">
    <property type="entry name" value="ASKHA_NBD_PilM-like"/>
    <property type="match status" value="1"/>
</dbReference>
<protein>
    <submittedName>
        <fullName evidence="3">Pilus assembly protein PilM</fullName>
    </submittedName>
</protein>
<dbReference type="AlphaFoldDB" id="A0A9J6RD60"/>
<sequence>MDNYIFALDIGTRSVIGLLLEQTNKSYKLIDYVMQEHEERSMLDGQIHDVVSVSKVINEVKEKLECKHQIMLSKVCVAAAGRALKTKRTKISKNIEQHPLIDKEDILFLELSAVQQAQHDLAHEEQGNNASTHYYCVGYSVLQYRLDDDLIGSLIDQQGKEAEVEIIATFLPKVVVESLLAALQRANLEMEALTLEPIAAINVLIPESMRRLNVALVDIGAGTSDIALTDAGSITAYGMVSKAGDEITEAISDHFLLDFNEAERVKKDITAHQQATLTDILGFEQTITFDELATAIEPAIDQLASVIAEEIITLNSRAPKAVMLVGGGSLTPNLTVKLANKLKLPNNRVATRGTDAIRDLEFEAEIPTGPAFITPIGIAIAAKQNPVHYISVTVNDRAVRLFDMKQLTVGDSLLAAGIYIDKLYGRPGMAYMITFNNQNITLPGTYGQPPKVWLNDEPITVEQPIKHGDVLHVEKGEDGVEPVVTIAGLVGEVDSFTIFFNQEKYKIEPKIEVNGKSVQSDYQIQDNDNIHIIETKTVQEFFSSINKKDELDQVGDFQIVVDNKKATLENFSTRLKVNGKKVDKNISVRANDKIELIKGDQPTVQKILSSLHIPTEKKLHVTYNGKPITLTKQVTQVFLNNQELQYTDTIQSGAKITCKTVEDNEFIFQDIFRFISIDLTKIKGNVTIQKNGESAAFFDPLAENDEITIEHE</sequence>
<dbReference type="InterPro" id="IPR050696">
    <property type="entry name" value="FtsA/MreB"/>
</dbReference>
<evidence type="ECO:0000313" key="4">
    <source>
        <dbReference type="Proteomes" id="UP001084197"/>
    </source>
</evidence>
<dbReference type="RefSeq" id="WP_268780007.1">
    <property type="nucleotide sequence ID" value="NZ_JAPRAT010000014.1"/>
</dbReference>